<dbReference type="Pfam" id="PF07238">
    <property type="entry name" value="PilZ"/>
    <property type="match status" value="2"/>
</dbReference>
<dbReference type="Proteomes" id="UP000292085">
    <property type="component" value="Unassembled WGS sequence"/>
</dbReference>
<evidence type="ECO:0000259" key="1">
    <source>
        <dbReference type="Pfam" id="PF07238"/>
    </source>
</evidence>
<protein>
    <submittedName>
        <fullName evidence="2">PilZ domain-containing protein</fullName>
    </submittedName>
</protein>
<dbReference type="InterPro" id="IPR009875">
    <property type="entry name" value="PilZ_domain"/>
</dbReference>
<dbReference type="Gene3D" id="2.40.10.220">
    <property type="entry name" value="predicted glycosyltransferase like domains"/>
    <property type="match status" value="2"/>
</dbReference>
<feature type="domain" description="PilZ" evidence="1">
    <location>
        <begin position="131"/>
        <end position="204"/>
    </location>
</feature>
<organism evidence="2 3">
    <name type="scientific">Sphingomonas populi</name>
    <dbReference type="NCBI Taxonomy" id="2484750"/>
    <lineage>
        <taxon>Bacteria</taxon>
        <taxon>Pseudomonadati</taxon>
        <taxon>Pseudomonadota</taxon>
        <taxon>Alphaproteobacteria</taxon>
        <taxon>Sphingomonadales</taxon>
        <taxon>Sphingomonadaceae</taxon>
        <taxon>Sphingomonas</taxon>
    </lineage>
</organism>
<dbReference type="AlphaFoldDB" id="A0A4Q6XU06"/>
<dbReference type="GO" id="GO:0035438">
    <property type="term" value="F:cyclic-di-GMP binding"/>
    <property type="evidence" value="ECO:0007669"/>
    <property type="project" value="InterPro"/>
</dbReference>
<proteinExistence type="predicted"/>
<accession>A0A4Q6XU06</accession>
<dbReference type="OrthoDB" id="7929489at2"/>
<evidence type="ECO:0000313" key="3">
    <source>
        <dbReference type="Proteomes" id="UP000292085"/>
    </source>
</evidence>
<reference evidence="2 3" key="1">
    <citation type="submission" date="2019-02" db="EMBL/GenBank/DDBJ databases">
        <authorList>
            <person name="Li Y."/>
        </authorList>
    </citation>
    <scope>NUCLEOTIDE SEQUENCE [LARGE SCALE GENOMIC DNA]</scope>
    <source>
        <strain evidence="2 3">3-7</strain>
    </source>
</reference>
<dbReference type="SUPFAM" id="SSF141371">
    <property type="entry name" value="PilZ domain-like"/>
    <property type="match status" value="2"/>
</dbReference>
<gene>
    <name evidence="2" type="ORF">EWE75_16370</name>
</gene>
<comment type="caution">
    <text evidence="2">The sequence shown here is derived from an EMBL/GenBank/DDBJ whole genome shotgun (WGS) entry which is preliminary data.</text>
</comment>
<name>A0A4Q6XU06_9SPHN</name>
<evidence type="ECO:0000313" key="2">
    <source>
        <dbReference type="EMBL" id="RZF63375.1"/>
    </source>
</evidence>
<sequence length="228" mass="24795">MASTPGERAAMFDRCNDKALTVVSMCDDVPPAPERRSEARNLSILKAAILRSALGEELCLVRNISRGGLMAHIFSELEVGDPVKIEFRSSKIVRGRVVWRQPELMGVRFSQFIDIAEVLTEPKPRSGHAARAPRVAVNVPARLRSGGRYQAAALGNISQGGARIYLSEPDRLGDDVVLSVVGLPVLTGSVRWRDDTSAGIVFSELLAFEDVGRWISSHNIGVPPQLAE</sequence>
<dbReference type="EMBL" id="SGIS01000027">
    <property type="protein sequence ID" value="RZF63375.1"/>
    <property type="molecule type" value="Genomic_DNA"/>
</dbReference>
<feature type="domain" description="PilZ" evidence="1">
    <location>
        <begin position="34"/>
        <end position="116"/>
    </location>
</feature>
<keyword evidence="3" id="KW-1185">Reference proteome</keyword>